<dbReference type="InterPro" id="IPR013103">
    <property type="entry name" value="RVT_2"/>
</dbReference>
<keyword evidence="17" id="KW-0808">Transferase</keyword>
<evidence type="ECO:0000256" key="6">
    <source>
        <dbReference type="ARBA" id="ARBA00022695"/>
    </source>
</evidence>
<organism evidence="27 28">
    <name type="scientific">Trichosporon asahii var. asahii (strain CBS 8904)</name>
    <name type="common">Yeast</name>
    <dbReference type="NCBI Taxonomy" id="1220162"/>
    <lineage>
        <taxon>Eukaryota</taxon>
        <taxon>Fungi</taxon>
        <taxon>Dikarya</taxon>
        <taxon>Basidiomycota</taxon>
        <taxon>Agaricomycotina</taxon>
        <taxon>Tremellomycetes</taxon>
        <taxon>Trichosporonales</taxon>
        <taxon>Trichosporonaceae</taxon>
        <taxon>Trichosporon</taxon>
    </lineage>
</organism>
<dbReference type="GO" id="GO:0005634">
    <property type="term" value="C:nucleus"/>
    <property type="evidence" value="ECO:0007669"/>
    <property type="project" value="UniProtKB-ARBA"/>
</dbReference>
<sequence>MPGPGTRSRQVSQPPGRLDSHTQTPSVAMPESHDDATTSPAPPTSGHYDPLIGSTITMSHESLKPFDSIPKLKDKSSFTSWHTKVTLALAISNTTRFIKPRPDASSAQIEQWDERDAQVAAALLNTCDQATLDAHIHFLLKPPTAGEGITKAIYDTLVKTYGNSGNQYSFALGRKFIASQCDSDDVQAWVNSVIAMYQELDHLKFDLKSLCINVLLNGLPERFEPFIDQVWASTEAPTIESLKVAIANIDAGHTTRSTQQALAARTKNFRRPRGPSKESPCARCGSSTHWASDCPQPPPPGRGARQQAASTTQSKSGGSAKGLQHAAFASSILSVYTSDPEEHVLMAQLSDLLDSTDEPASINARPARPESPAPLPLAPSSTAEKALLASANNDWIFDSGASSHMTGNIALLKDSRPVSMGMSVSVASGDSLPVHSSGTVTLRNLDGGLVRLTDVLYVPGLTYNLCSVHKVTRSGCSVLFEGQHGRVMKGATTLLDVALIRSAWWLQAETVRPAVESLGELDSIAHALPVVLDSDHLPPGTRASTTRATWDVWHRRLAHLNSAAMRQLLGGMSTGGSVAHQAGSVSQAQCDSTICDGCAMGKIVRPPFPPSDSRAEATLALVHSDLCKMGTRSVGGAEYMMVLIDDYSRYTWVFPLARKSDVLDVFKEWLVAVERRFERKLKVFRSDNGGEFVALDPYLRGLGIEHQTSVAYSAPQNGDAERANRSIIERVIAIMHSERLPLALWAEVTQAVVYIKNRSPTRVLKTTPFEALYGVKPNIMNLRVIGCAAWVLIPKHKRVRKLADRATLCCFLGYSSTQKGWRFWDPVTHRVITSRDAIFDEGIPAAQLGRTAVSIRDLEASLLRWSSTTVRSSDDDSITLPSPQGTAAGSCDSTPGPNQCAEAVGDTPAAAECGSTSVGAATDSTELQVSPNESSPPPAIGCVPETPDTNTATSPTESMPAATQSRREHKHWYWVPVMDTTNPTAPDAPDDNLPRTRSGRVSRPAQQHAGHVAQSLADYEQERDDFLGRPADPAFHPSHPALVEHLTGLSPLALAASHVSTLEPQSWKAAMASPEAAQWRAAAADEMRSLEQAGVFTVVARSEIRGRIVTSKWVFKLKHDSAGNIERFKARVVARGFLQISGIDYDETFAPVVKFQSIRVILALTAIHDLELHQMDVKTAFLYGSLEEEVYMLIQHIALSGENPNRISVTYALLLVSFRFITRRRTPNL</sequence>
<dbReference type="GO" id="GO:0006310">
    <property type="term" value="P:DNA recombination"/>
    <property type="evidence" value="ECO:0007669"/>
    <property type="project" value="UniProtKB-KW"/>
</dbReference>
<dbReference type="SUPFAM" id="SSF57756">
    <property type="entry name" value="Retrovirus zinc finger-like domains"/>
    <property type="match status" value="1"/>
</dbReference>
<dbReference type="STRING" id="1220162.K1VLE6"/>
<keyword evidence="13" id="KW-0460">Magnesium</keyword>
<evidence type="ECO:0000256" key="5">
    <source>
        <dbReference type="ARBA" id="ARBA00022670"/>
    </source>
</evidence>
<keyword evidence="12" id="KW-0067">ATP-binding</keyword>
<dbReference type="AlphaFoldDB" id="K1VLE6"/>
<evidence type="ECO:0000256" key="12">
    <source>
        <dbReference type="ARBA" id="ARBA00022840"/>
    </source>
</evidence>
<proteinExistence type="predicted"/>
<dbReference type="GO" id="GO:0003964">
    <property type="term" value="F:RNA-directed DNA polymerase activity"/>
    <property type="evidence" value="ECO:0007669"/>
    <property type="project" value="UniProtKB-KW"/>
</dbReference>
<dbReference type="Pfam" id="PF14223">
    <property type="entry name" value="Retrotran_gag_2"/>
    <property type="match status" value="1"/>
</dbReference>
<dbReference type="Pfam" id="PF25597">
    <property type="entry name" value="SH3_retrovirus"/>
    <property type="match status" value="1"/>
</dbReference>
<dbReference type="InParanoid" id="K1VLE6"/>
<evidence type="ECO:0000256" key="11">
    <source>
        <dbReference type="ARBA" id="ARBA00022801"/>
    </source>
</evidence>
<dbReference type="GO" id="GO:0003887">
    <property type="term" value="F:DNA-directed DNA polymerase activity"/>
    <property type="evidence" value="ECO:0007669"/>
    <property type="project" value="UniProtKB-KW"/>
</dbReference>
<keyword evidence="19" id="KW-0233">DNA recombination</keyword>
<keyword evidence="17" id="KW-0239">DNA-directed DNA polymerase</keyword>
<keyword evidence="4" id="KW-0507">mRNA processing</keyword>
<evidence type="ECO:0000256" key="3">
    <source>
        <dbReference type="ARBA" id="ARBA00022612"/>
    </source>
</evidence>
<evidence type="ECO:0000313" key="28">
    <source>
        <dbReference type="Proteomes" id="UP000006757"/>
    </source>
</evidence>
<feature type="region of interest" description="Disordered" evidence="24">
    <location>
        <begin position="265"/>
        <end position="322"/>
    </location>
</feature>
<feature type="domain" description="Integrase catalytic" evidence="26">
    <location>
        <begin position="605"/>
        <end position="776"/>
    </location>
</feature>
<feature type="region of interest" description="Disordered" evidence="24">
    <location>
        <begin position="1"/>
        <end position="53"/>
    </location>
</feature>
<evidence type="ECO:0000256" key="15">
    <source>
        <dbReference type="ARBA" id="ARBA00022908"/>
    </source>
</evidence>
<evidence type="ECO:0000256" key="1">
    <source>
        <dbReference type="ARBA" id="ARBA00002180"/>
    </source>
</evidence>
<evidence type="ECO:0000256" key="13">
    <source>
        <dbReference type="ARBA" id="ARBA00022842"/>
    </source>
</evidence>
<evidence type="ECO:0000259" key="26">
    <source>
        <dbReference type="PROSITE" id="PS50994"/>
    </source>
</evidence>
<evidence type="ECO:0000256" key="4">
    <source>
        <dbReference type="ARBA" id="ARBA00022664"/>
    </source>
</evidence>
<evidence type="ECO:0000256" key="22">
    <source>
        <dbReference type="ARBA" id="ARBA00049244"/>
    </source>
</evidence>
<reference evidence="27 28" key="1">
    <citation type="journal article" date="2012" name="Eukaryot. Cell">
        <title>Genome sequence of the Trichosporon asahii environmental strain CBS 8904.</title>
        <authorList>
            <person name="Yang R.Y."/>
            <person name="Li H.T."/>
            <person name="Zhu H."/>
            <person name="Zhou G.P."/>
            <person name="Wang M."/>
            <person name="Wang L."/>
        </authorList>
    </citation>
    <scope>NUCLEOTIDE SEQUENCE [LARGE SCALE GENOMIC DNA]</scope>
    <source>
        <strain evidence="27 28">CBS 8904</strain>
    </source>
</reference>
<comment type="function">
    <text evidence="1">The aspartyl protease (PR) mediates the proteolytic cleavages of the Gag and Gag-Pol polyproteins after assembly of the VLP.</text>
</comment>
<dbReference type="PROSITE" id="PS50158">
    <property type="entry name" value="ZF_CCHC"/>
    <property type="match status" value="1"/>
</dbReference>
<evidence type="ECO:0000256" key="24">
    <source>
        <dbReference type="SAM" id="MobiDB-lite"/>
    </source>
</evidence>
<dbReference type="Pfam" id="PF22936">
    <property type="entry name" value="Pol_BBD"/>
    <property type="match status" value="1"/>
</dbReference>
<evidence type="ECO:0000256" key="10">
    <source>
        <dbReference type="ARBA" id="ARBA00022759"/>
    </source>
</evidence>
<evidence type="ECO:0000256" key="9">
    <source>
        <dbReference type="ARBA" id="ARBA00022741"/>
    </source>
</evidence>
<dbReference type="SMART" id="SM00343">
    <property type="entry name" value="ZnF_C2HC"/>
    <property type="match status" value="1"/>
</dbReference>
<comment type="catalytic activity">
    <reaction evidence="21">
        <text>DNA(n) + a 2'-deoxyribonucleoside 5'-triphosphate = DNA(n+1) + diphosphate</text>
        <dbReference type="Rhea" id="RHEA:22508"/>
        <dbReference type="Rhea" id="RHEA-COMP:17339"/>
        <dbReference type="Rhea" id="RHEA-COMP:17340"/>
        <dbReference type="ChEBI" id="CHEBI:33019"/>
        <dbReference type="ChEBI" id="CHEBI:61560"/>
        <dbReference type="ChEBI" id="CHEBI:173112"/>
        <dbReference type="EC" id="2.7.7.49"/>
    </reaction>
</comment>
<dbReference type="InterPro" id="IPR001878">
    <property type="entry name" value="Znf_CCHC"/>
</dbReference>
<dbReference type="GO" id="GO:0003723">
    <property type="term" value="F:RNA binding"/>
    <property type="evidence" value="ECO:0007669"/>
    <property type="project" value="UniProtKB-KW"/>
</dbReference>
<dbReference type="OMA" id="STITMSH"/>
<evidence type="ECO:0000256" key="18">
    <source>
        <dbReference type="ARBA" id="ARBA00023113"/>
    </source>
</evidence>
<dbReference type="Gene3D" id="3.30.420.10">
    <property type="entry name" value="Ribonuclease H-like superfamily/Ribonuclease H"/>
    <property type="match status" value="1"/>
</dbReference>
<keyword evidence="16" id="KW-0695">RNA-directed DNA polymerase</keyword>
<keyword evidence="6" id="KW-0548">Nucleotidyltransferase</keyword>
<feature type="region of interest" description="Disordered" evidence="24">
    <location>
        <begin position="922"/>
        <end position="967"/>
    </location>
</feature>
<evidence type="ECO:0000313" key="27">
    <source>
        <dbReference type="EMBL" id="EKD00102.1"/>
    </source>
</evidence>
<dbReference type="eggNOG" id="KOG0017">
    <property type="taxonomic scope" value="Eukaryota"/>
</dbReference>
<dbReference type="InterPro" id="IPR036875">
    <property type="entry name" value="Znf_CCHC_sf"/>
</dbReference>
<gene>
    <name evidence="27" type="ORF">A1Q2_05626</name>
</gene>
<feature type="region of interest" description="Disordered" evidence="24">
    <location>
        <begin position="872"/>
        <end position="895"/>
    </location>
</feature>
<dbReference type="Gene3D" id="4.10.60.10">
    <property type="entry name" value="Zinc finger, CCHC-type"/>
    <property type="match status" value="1"/>
</dbReference>
<dbReference type="GO" id="GO:0005524">
    <property type="term" value="F:ATP binding"/>
    <property type="evidence" value="ECO:0007669"/>
    <property type="project" value="UniProtKB-KW"/>
</dbReference>
<keyword evidence="5" id="KW-0645">Protease</keyword>
<dbReference type="InterPro" id="IPR001584">
    <property type="entry name" value="Integrase_cat-core"/>
</dbReference>
<keyword evidence="28" id="KW-1185">Reference proteome</keyword>
<dbReference type="Proteomes" id="UP000006757">
    <property type="component" value="Unassembled WGS sequence"/>
</dbReference>
<keyword evidence="15" id="KW-0229">DNA integration</keyword>
<evidence type="ECO:0000256" key="23">
    <source>
        <dbReference type="PROSITE-ProRule" id="PRU00047"/>
    </source>
</evidence>
<keyword evidence="18" id="KW-0917">Virion maturation</keyword>
<feature type="region of interest" description="Disordered" evidence="24">
    <location>
        <begin position="980"/>
        <end position="1010"/>
    </location>
</feature>
<dbReference type="SUPFAM" id="SSF53098">
    <property type="entry name" value="Ribonuclease H-like"/>
    <property type="match status" value="1"/>
</dbReference>
<feature type="compositionally biased region" description="Polar residues" evidence="24">
    <location>
        <begin position="947"/>
        <end position="964"/>
    </location>
</feature>
<keyword evidence="23" id="KW-0862">Zinc</keyword>
<evidence type="ECO:0000256" key="16">
    <source>
        <dbReference type="ARBA" id="ARBA00022918"/>
    </source>
</evidence>
<dbReference type="OrthoDB" id="2584995at2759"/>
<keyword evidence="11" id="KW-0378">Hydrolase</keyword>
<dbReference type="GO" id="GO:0032196">
    <property type="term" value="P:transposition"/>
    <property type="evidence" value="ECO:0007669"/>
    <property type="project" value="UniProtKB-KW"/>
</dbReference>
<dbReference type="InterPro" id="IPR036397">
    <property type="entry name" value="RNaseH_sf"/>
</dbReference>
<dbReference type="PROSITE" id="PS50994">
    <property type="entry name" value="INTEGRASE"/>
    <property type="match status" value="1"/>
</dbReference>
<evidence type="ECO:0000256" key="20">
    <source>
        <dbReference type="ARBA" id="ARBA00023268"/>
    </source>
</evidence>
<dbReference type="Pfam" id="PF00665">
    <property type="entry name" value="rve"/>
    <property type="match status" value="1"/>
</dbReference>
<dbReference type="GO" id="GO:0004519">
    <property type="term" value="F:endonuclease activity"/>
    <property type="evidence" value="ECO:0007669"/>
    <property type="project" value="UniProtKB-KW"/>
</dbReference>
<keyword evidence="14" id="KW-0694">RNA-binding</keyword>
<keyword evidence="23" id="KW-0863">Zinc-finger</keyword>
<feature type="compositionally biased region" description="Polar residues" evidence="24">
    <location>
        <begin position="880"/>
        <end position="895"/>
    </location>
</feature>
<protein>
    <recommendedName>
        <fullName evidence="29">Integrase catalytic domain-containing protein</fullName>
    </recommendedName>
</protein>
<dbReference type="Pfam" id="PF07727">
    <property type="entry name" value="RVT_2"/>
    <property type="match status" value="1"/>
</dbReference>
<dbReference type="InterPro" id="IPR057670">
    <property type="entry name" value="SH3_retrovirus"/>
</dbReference>
<keyword evidence="2" id="KW-0815">Transposition</keyword>
<keyword evidence="8" id="KW-0479">Metal-binding</keyword>
<feature type="region of interest" description="Disordered" evidence="24">
    <location>
        <begin position="357"/>
        <end position="379"/>
    </location>
</feature>
<dbReference type="GO" id="GO:0006508">
    <property type="term" value="P:proteolysis"/>
    <property type="evidence" value="ECO:0007669"/>
    <property type="project" value="UniProtKB-KW"/>
</dbReference>
<dbReference type="PANTHER" id="PTHR42648:SF11">
    <property type="entry name" value="TRANSPOSON TY4-P GAG-POL POLYPROTEIN"/>
    <property type="match status" value="1"/>
</dbReference>
<keyword evidence="3" id="KW-1188">Viral release from host cell</keyword>
<keyword evidence="10" id="KW-0255">Endonuclease</keyword>
<feature type="compositionally biased region" description="Polar residues" evidence="24">
    <location>
        <begin position="922"/>
        <end position="933"/>
    </location>
</feature>
<comment type="catalytic activity">
    <reaction evidence="22">
        <text>DNA(n) + a 2'-deoxyribonucleoside 5'-triphosphate = DNA(n+1) + diphosphate</text>
        <dbReference type="Rhea" id="RHEA:22508"/>
        <dbReference type="Rhea" id="RHEA-COMP:17339"/>
        <dbReference type="Rhea" id="RHEA-COMP:17340"/>
        <dbReference type="ChEBI" id="CHEBI:33019"/>
        <dbReference type="ChEBI" id="CHEBI:61560"/>
        <dbReference type="ChEBI" id="CHEBI:173112"/>
        <dbReference type="EC" id="2.7.7.7"/>
    </reaction>
</comment>
<comment type="caution">
    <text evidence="27">The sequence shown here is derived from an EMBL/GenBank/DDBJ whole genome shotgun (WGS) entry which is preliminary data.</text>
</comment>
<evidence type="ECO:0008006" key="29">
    <source>
        <dbReference type="Google" id="ProtNLM"/>
    </source>
</evidence>
<evidence type="ECO:0000256" key="21">
    <source>
        <dbReference type="ARBA" id="ARBA00048173"/>
    </source>
</evidence>
<dbReference type="EMBL" id="AMBO01000350">
    <property type="protein sequence ID" value="EKD00102.1"/>
    <property type="molecule type" value="Genomic_DNA"/>
</dbReference>
<dbReference type="GO" id="GO:0006397">
    <property type="term" value="P:mRNA processing"/>
    <property type="evidence" value="ECO:0007669"/>
    <property type="project" value="UniProtKB-KW"/>
</dbReference>
<accession>K1VLE6</accession>
<keyword evidence="9" id="KW-0547">Nucleotide-binding</keyword>
<dbReference type="InterPro" id="IPR054722">
    <property type="entry name" value="PolX-like_BBD"/>
</dbReference>
<evidence type="ECO:0000256" key="2">
    <source>
        <dbReference type="ARBA" id="ARBA00022578"/>
    </source>
</evidence>
<dbReference type="GO" id="GO:0015074">
    <property type="term" value="P:DNA integration"/>
    <property type="evidence" value="ECO:0007669"/>
    <property type="project" value="UniProtKB-KW"/>
</dbReference>
<evidence type="ECO:0000256" key="14">
    <source>
        <dbReference type="ARBA" id="ARBA00022884"/>
    </source>
</evidence>
<dbReference type="GO" id="GO:0008233">
    <property type="term" value="F:peptidase activity"/>
    <property type="evidence" value="ECO:0007669"/>
    <property type="project" value="UniProtKB-KW"/>
</dbReference>
<dbReference type="InterPro" id="IPR039537">
    <property type="entry name" value="Retrotran_Ty1/copia-like"/>
</dbReference>
<dbReference type="PANTHER" id="PTHR42648">
    <property type="entry name" value="TRANSPOSASE, PUTATIVE-RELATED"/>
    <property type="match status" value="1"/>
</dbReference>
<evidence type="ECO:0000256" key="17">
    <source>
        <dbReference type="ARBA" id="ARBA00022932"/>
    </source>
</evidence>
<feature type="domain" description="CCHC-type" evidence="25">
    <location>
        <begin position="281"/>
        <end position="296"/>
    </location>
</feature>
<keyword evidence="20" id="KW-0511">Multifunctional enzyme</keyword>
<keyword evidence="7" id="KW-0540">Nuclease</keyword>
<evidence type="ECO:0000259" key="25">
    <source>
        <dbReference type="PROSITE" id="PS50158"/>
    </source>
</evidence>
<name>K1VLE6_TRIAC</name>
<evidence type="ECO:0000256" key="7">
    <source>
        <dbReference type="ARBA" id="ARBA00022722"/>
    </source>
</evidence>
<evidence type="ECO:0000256" key="19">
    <source>
        <dbReference type="ARBA" id="ARBA00023172"/>
    </source>
</evidence>
<dbReference type="HOGENOM" id="CLU_267874_0_0_1"/>
<evidence type="ECO:0000256" key="8">
    <source>
        <dbReference type="ARBA" id="ARBA00022723"/>
    </source>
</evidence>
<dbReference type="InterPro" id="IPR012337">
    <property type="entry name" value="RNaseH-like_sf"/>
</dbReference>
<dbReference type="GO" id="GO:0008270">
    <property type="term" value="F:zinc ion binding"/>
    <property type="evidence" value="ECO:0007669"/>
    <property type="project" value="UniProtKB-KW"/>
</dbReference>